<accession>A0A1W0XAY1</accession>
<organism evidence="2 3">
    <name type="scientific">Hypsibius exemplaris</name>
    <name type="common">Freshwater tardigrade</name>
    <dbReference type="NCBI Taxonomy" id="2072580"/>
    <lineage>
        <taxon>Eukaryota</taxon>
        <taxon>Metazoa</taxon>
        <taxon>Ecdysozoa</taxon>
        <taxon>Tardigrada</taxon>
        <taxon>Eutardigrada</taxon>
        <taxon>Parachela</taxon>
        <taxon>Hypsibioidea</taxon>
        <taxon>Hypsibiidae</taxon>
        <taxon>Hypsibius</taxon>
    </lineage>
</organism>
<name>A0A1W0XAY1_HYPEX</name>
<keyword evidence="1" id="KW-1133">Transmembrane helix</keyword>
<dbReference type="Proteomes" id="UP000192578">
    <property type="component" value="Unassembled WGS sequence"/>
</dbReference>
<reference evidence="3" key="1">
    <citation type="submission" date="2017-01" db="EMBL/GenBank/DDBJ databases">
        <title>Comparative genomics of anhydrobiosis in the tardigrade Hypsibius dujardini.</title>
        <authorList>
            <person name="Yoshida Y."/>
            <person name="Koutsovoulos G."/>
            <person name="Laetsch D."/>
            <person name="Stevens L."/>
            <person name="Kumar S."/>
            <person name="Horikawa D."/>
            <person name="Ishino K."/>
            <person name="Komine S."/>
            <person name="Tomita M."/>
            <person name="Blaxter M."/>
            <person name="Arakawa K."/>
        </authorList>
    </citation>
    <scope>NUCLEOTIDE SEQUENCE [LARGE SCALE GENOMIC DNA]</scope>
    <source>
        <strain evidence="3">Z151</strain>
    </source>
</reference>
<gene>
    <name evidence="2" type="ORF">BV898_01536</name>
</gene>
<keyword evidence="3" id="KW-1185">Reference proteome</keyword>
<dbReference type="AlphaFoldDB" id="A0A1W0XAY1"/>
<feature type="transmembrane region" description="Helical" evidence="1">
    <location>
        <begin position="20"/>
        <end position="43"/>
    </location>
</feature>
<evidence type="ECO:0000313" key="3">
    <source>
        <dbReference type="Proteomes" id="UP000192578"/>
    </source>
</evidence>
<keyword evidence="1" id="KW-0472">Membrane</keyword>
<sequence>MESLTSERMSTETLMKVLGIFHTTFGGLVMLLQGCCAFAGWFWTNYPYNLFEDMFLPGLWIGIPIFCLGVACILQFRFPRSWLHKLITVFTLLVIVNSSFMLAFKIHFLIDDPEAEMYHDCANPFAPYKFWLDEKPHCLTQTFESNFGIAMVALAVTDIVVAVVGFFYGLRTQYAYNRVSRGNKVLSTTIIAIIYQSLNPSVMKIFYGPPSTISAIRVTLTDLQEAACHVNALIDTHVYDIPFGQSGALPALKHLDSLGWRTRGCPEADRGHSEACGSVQDFALALAGSAVLTMSPMKSAVIATGQLESFTENVYLTLI</sequence>
<proteinExistence type="predicted"/>
<feature type="transmembrane region" description="Helical" evidence="1">
    <location>
        <begin position="149"/>
        <end position="170"/>
    </location>
</feature>
<dbReference type="EMBL" id="MTYJ01000006">
    <property type="protein sequence ID" value="OQV24472.1"/>
    <property type="molecule type" value="Genomic_DNA"/>
</dbReference>
<feature type="transmembrane region" description="Helical" evidence="1">
    <location>
        <begin position="55"/>
        <end position="74"/>
    </location>
</feature>
<keyword evidence="1" id="KW-0812">Transmembrane</keyword>
<feature type="transmembrane region" description="Helical" evidence="1">
    <location>
        <begin position="86"/>
        <end position="110"/>
    </location>
</feature>
<evidence type="ECO:0000256" key="1">
    <source>
        <dbReference type="SAM" id="Phobius"/>
    </source>
</evidence>
<protein>
    <submittedName>
        <fullName evidence="2">Uncharacterized protein</fullName>
    </submittedName>
</protein>
<evidence type="ECO:0000313" key="2">
    <source>
        <dbReference type="EMBL" id="OQV24472.1"/>
    </source>
</evidence>
<comment type="caution">
    <text evidence="2">The sequence shown here is derived from an EMBL/GenBank/DDBJ whole genome shotgun (WGS) entry which is preliminary data.</text>
</comment>